<evidence type="ECO:0000256" key="7">
    <source>
        <dbReference type="ARBA" id="ARBA00023288"/>
    </source>
</evidence>
<keyword evidence="3" id="KW-0732">Signal</keyword>
<dbReference type="EMBL" id="CP004306">
    <property type="protein sequence ID" value="AHH07218.1"/>
    <property type="molecule type" value="Genomic_DNA"/>
</dbReference>
<evidence type="ECO:0000313" key="9">
    <source>
        <dbReference type="EMBL" id="AHH07218.1"/>
    </source>
</evidence>
<evidence type="ECO:0000256" key="2">
    <source>
        <dbReference type="ARBA" id="ARBA00004459"/>
    </source>
</evidence>
<keyword evidence="7 8" id="KW-0449">Lipoprotein</keyword>
<protein>
    <recommendedName>
        <fullName evidence="8">Variable large protein</fullName>
    </recommendedName>
</protein>
<keyword evidence="5 8" id="KW-0564">Palmitate</keyword>
<evidence type="ECO:0000256" key="4">
    <source>
        <dbReference type="ARBA" id="ARBA00023136"/>
    </source>
</evidence>
<dbReference type="SUPFAM" id="SSF74748">
    <property type="entry name" value="Variable surface antigen VlsE"/>
    <property type="match status" value="1"/>
</dbReference>
<name>W5SKM9_9SPIR</name>
<dbReference type="InterPro" id="IPR000680">
    <property type="entry name" value="Borrelia_lipo"/>
</dbReference>
<dbReference type="Pfam" id="PF00921">
    <property type="entry name" value="Lipoprotein_2"/>
    <property type="match status" value="1"/>
</dbReference>
<keyword evidence="6 8" id="KW-0998">Cell outer membrane</keyword>
<reference evidence="9" key="1">
    <citation type="submission" date="2013-02" db="EMBL/GenBank/DDBJ databases">
        <title>Comparative genomics of Borrelia species.</title>
        <authorList>
            <person name="Schwan T.G."/>
            <person name="Raffel S.J."/>
            <person name="Porcella S.F."/>
        </authorList>
    </citation>
    <scope>NUCLEOTIDE SEQUENCE</scope>
    <source>
        <strain evidence="9">DOU</strain>
        <plasmid evidence="9">unnamed</plasmid>
    </source>
</reference>
<keyword evidence="9" id="KW-0614">Plasmid</keyword>
<dbReference type="RefSeq" id="WP_025401215.1">
    <property type="nucleotide sequence ID" value="NZ_CP004306.1"/>
</dbReference>
<geneLocation type="plasmid" evidence="9">
    <name>unnamed</name>
</geneLocation>
<dbReference type="AlphaFoldDB" id="W5SKM9"/>
<evidence type="ECO:0000256" key="6">
    <source>
        <dbReference type="ARBA" id="ARBA00023237"/>
    </source>
</evidence>
<evidence type="ECO:0000256" key="8">
    <source>
        <dbReference type="RuleBase" id="RU363105"/>
    </source>
</evidence>
<evidence type="ECO:0000256" key="1">
    <source>
        <dbReference type="ARBA" id="ARBA00003932"/>
    </source>
</evidence>
<dbReference type="GO" id="GO:0009279">
    <property type="term" value="C:cell outer membrane"/>
    <property type="evidence" value="ECO:0007669"/>
    <property type="project" value="UniProtKB-SubCell"/>
</dbReference>
<gene>
    <name evidence="9" type="ORF">BCD_1152</name>
</gene>
<dbReference type="HOGENOM" id="CLU_054711_2_0_12"/>
<evidence type="ECO:0000256" key="5">
    <source>
        <dbReference type="ARBA" id="ARBA00023139"/>
    </source>
</evidence>
<comment type="function">
    <text evidence="1 8">The Vlp and Vsp proteins are antigenically distinct proteins, only one vlp or vsp gene is transcriptionally active at any one time. Switching between these genes is a mechanism of host immune response evasion.</text>
</comment>
<proteinExistence type="predicted"/>
<comment type="subcellular location">
    <subcellularLocation>
        <location evidence="2 8">Cell outer membrane</location>
        <topology evidence="2 8">Lipid-anchor</topology>
    </subcellularLocation>
</comment>
<sequence length="351" mass="35428">MIIGVVVMVMGCNSGVVKGGEGTGGGEGRGLSGAMMEVGRSAENAFYAFLELVSDVLGFTAKVDTKKNEVGAYFNSLGAKLSKASEELEEVAKNAEMGVNKSSSSKNLIREAVDIAKGILKTLKGNLDLLGQVGDNKVVGETATNSQGTTVAEAELKKVYNALKAIVKVATDTGVKALKAGVTTLSINGVDNKDGAKILATNNNPGAQDAGKAAIILTAVSGEEILDSIIKSGEGDVALVAAAQADTSAISFAKGGSDANLAQNAAQASAVAGGIALRSLVKNGKLASGAVDGSAGGKEEVQKVGIAAVNKLLGAVEEIIKKAVKNVIGEAKGKIDKARDPKVSDSELRSK</sequence>
<organism evidence="9">
    <name type="scientific">Borrelia crocidurae DOU</name>
    <dbReference type="NCBI Taxonomy" id="1293575"/>
    <lineage>
        <taxon>Bacteria</taxon>
        <taxon>Pseudomonadati</taxon>
        <taxon>Spirochaetota</taxon>
        <taxon>Spirochaetia</taxon>
        <taxon>Spirochaetales</taxon>
        <taxon>Borreliaceae</taxon>
        <taxon>Borrelia</taxon>
    </lineage>
</organism>
<evidence type="ECO:0000256" key="3">
    <source>
        <dbReference type="ARBA" id="ARBA00022729"/>
    </source>
</evidence>
<accession>W5SKM9</accession>
<keyword evidence="4 8" id="KW-0472">Membrane</keyword>